<evidence type="ECO:0000256" key="1">
    <source>
        <dbReference type="SAM" id="Coils"/>
    </source>
</evidence>
<dbReference type="InParanoid" id="A0A3N4LM01"/>
<dbReference type="EMBL" id="ML121557">
    <property type="protein sequence ID" value="RPB21701.1"/>
    <property type="molecule type" value="Genomic_DNA"/>
</dbReference>
<keyword evidence="3" id="KW-1185">Reference proteome</keyword>
<gene>
    <name evidence="2" type="ORF">L211DRAFT_840315</name>
</gene>
<protein>
    <submittedName>
        <fullName evidence="2">Uncharacterized protein</fullName>
    </submittedName>
</protein>
<feature type="coiled-coil region" evidence="1">
    <location>
        <begin position="30"/>
        <end position="57"/>
    </location>
</feature>
<evidence type="ECO:0000313" key="3">
    <source>
        <dbReference type="Proteomes" id="UP000267821"/>
    </source>
</evidence>
<reference evidence="2 3" key="1">
    <citation type="journal article" date="2018" name="Nat. Ecol. Evol.">
        <title>Pezizomycetes genomes reveal the molecular basis of ectomycorrhizal truffle lifestyle.</title>
        <authorList>
            <person name="Murat C."/>
            <person name="Payen T."/>
            <person name="Noel B."/>
            <person name="Kuo A."/>
            <person name="Morin E."/>
            <person name="Chen J."/>
            <person name="Kohler A."/>
            <person name="Krizsan K."/>
            <person name="Balestrini R."/>
            <person name="Da Silva C."/>
            <person name="Montanini B."/>
            <person name="Hainaut M."/>
            <person name="Levati E."/>
            <person name="Barry K.W."/>
            <person name="Belfiori B."/>
            <person name="Cichocki N."/>
            <person name="Clum A."/>
            <person name="Dockter R.B."/>
            <person name="Fauchery L."/>
            <person name="Guy J."/>
            <person name="Iotti M."/>
            <person name="Le Tacon F."/>
            <person name="Lindquist E.A."/>
            <person name="Lipzen A."/>
            <person name="Malagnac F."/>
            <person name="Mello A."/>
            <person name="Molinier V."/>
            <person name="Miyauchi S."/>
            <person name="Poulain J."/>
            <person name="Riccioni C."/>
            <person name="Rubini A."/>
            <person name="Sitrit Y."/>
            <person name="Splivallo R."/>
            <person name="Traeger S."/>
            <person name="Wang M."/>
            <person name="Zifcakova L."/>
            <person name="Wipf D."/>
            <person name="Zambonelli A."/>
            <person name="Paolocci F."/>
            <person name="Nowrousian M."/>
            <person name="Ottonello S."/>
            <person name="Baldrian P."/>
            <person name="Spatafora J.W."/>
            <person name="Henrissat B."/>
            <person name="Nagy L.G."/>
            <person name="Aury J.M."/>
            <person name="Wincker P."/>
            <person name="Grigoriev I.V."/>
            <person name="Bonfante P."/>
            <person name="Martin F.M."/>
        </authorList>
    </citation>
    <scope>NUCLEOTIDE SEQUENCE [LARGE SCALE GENOMIC DNA]</scope>
    <source>
        <strain evidence="2 3">ATCC MYA-4762</strain>
    </source>
</reference>
<name>A0A3N4LM01_9PEZI</name>
<sequence length="86" mass="10000">MAQELPDFDVLSTSMTNAATEVHKMQNMAVVNITQQLDRIQEQIRQMERNIEQTLQRELSRFEKNSIARIYNSRNTPPRGTLQHTG</sequence>
<accession>A0A3N4LM01</accession>
<keyword evidence="1" id="KW-0175">Coiled coil</keyword>
<organism evidence="2 3">
    <name type="scientific">Terfezia boudieri ATCC MYA-4762</name>
    <dbReference type="NCBI Taxonomy" id="1051890"/>
    <lineage>
        <taxon>Eukaryota</taxon>
        <taxon>Fungi</taxon>
        <taxon>Dikarya</taxon>
        <taxon>Ascomycota</taxon>
        <taxon>Pezizomycotina</taxon>
        <taxon>Pezizomycetes</taxon>
        <taxon>Pezizales</taxon>
        <taxon>Pezizaceae</taxon>
        <taxon>Terfezia</taxon>
    </lineage>
</organism>
<proteinExistence type="predicted"/>
<dbReference type="AlphaFoldDB" id="A0A3N4LM01"/>
<evidence type="ECO:0000313" key="2">
    <source>
        <dbReference type="EMBL" id="RPB21701.1"/>
    </source>
</evidence>
<dbReference type="Proteomes" id="UP000267821">
    <property type="component" value="Unassembled WGS sequence"/>
</dbReference>